<organism evidence="1 2">
    <name type="scientific">Candidatus Desulfacyla euxinica</name>
    <dbReference type="NCBI Taxonomy" id="2841693"/>
    <lineage>
        <taxon>Bacteria</taxon>
        <taxon>Deltaproteobacteria</taxon>
        <taxon>Candidatus Desulfacyla</taxon>
    </lineage>
</organism>
<dbReference type="EMBL" id="JACNJD010000130">
    <property type="protein sequence ID" value="MBC8176375.1"/>
    <property type="molecule type" value="Genomic_DNA"/>
</dbReference>
<accession>A0A8J6T223</accession>
<protein>
    <submittedName>
        <fullName evidence="1">Uncharacterized protein</fullName>
    </submittedName>
</protein>
<proteinExistence type="predicted"/>
<dbReference type="AlphaFoldDB" id="A0A8J6T223"/>
<evidence type="ECO:0000313" key="1">
    <source>
        <dbReference type="EMBL" id="MBC8176375.1"/>
    </source>
</evidence>
<dbReference type="Proteomes" id="UP000650524">
    <property type="component" value="Unassembled WGS sequence"/>
</dbReference>
<reference evidence="1 2" key="1">
    <citation type="submission" date="2020-08" db="EMBL/GenBank/DDBJ databases">
        <title>Bridging the membrane lipid divide: bacteria of the FCB group superphylum have the potential to synthesize archaeal ether lipids.</title>
        <authorList>
            <person name="Villanueva L."/>
            <person name="Von Meijenfeldt F.A.B."/>
            <person name="Westbye A.B."/>
            <person name="Yadav S."/>
            <person name="Hopmans E.C."/>
            <person name="Dutilh B.E."/>
            <person name="Sinninghe Damste J.S."/>
        </authorList>
    </citation>
    <scope>NUCLEOTIDE SEQUENCE [LARGE SCALE GENOMIC DNA]</scope>
    <source>
        <strain evidence="1">NIOZ-UU27</strain>
    </source>
</reference>
<sequence length="93" mass="10182">ADADVDSNGCFTAKVSTLVKVTELLRAKLGSNKKMETTIIITQPTIPPGVYTAKAVSMESDAKADCKLTLMAPYSWDKFKDWVGMRKGKIVKK</sequence>
<name>A0A8J6T223_9DELT</name>
<evidence type="ECO:0000313" key="2">
    <source>
        <dbReference type="Proteomes" id="UP000650524"/>
    </source>
</evidence>
<gene>
    <name evidence="1" type="ORF">H8E19_03145</name>
</gene>
<comment type="caution">
    <text evidence="1">The sequence shown here is derived from an EMBL/GenBank/DDBJ whole genome shotgun (WGS) entry which is preliminary data.</text>
</comment>
<feature type="non-terminal residue" evidence="1">
    <location>
        <position position="1"/>
    </location>
</feature>